<reference evidence="2 3" key="1">
    <citation type="submission" date="2020-08" db="EMBL/GenBank/DDBJ databases">
        <title>Genome public.</title>
        <authorList>
            <person name="Liu C."/>
            <person name="Sun Q."/>
        </authorList>
    </citation>
    <scope>NUCLEOTIDE SEQUENCE [LARGE SCALE GENOMIC DNA]</scope>
    <source>
        <strain evidence="2 3">NSJ-46</strain>
    </source>
</reference>
<dbReference type="Proteomes" id="UP000657421">
    <property type="component" value="Unassembled WGS sequence"/>
</dbReference>
<evidence type="ECO:0000313" key="3">
    <source>
        <dbReference type="Proteomes" id="UP000657421"/>
    </source>
</evidence>
<comment type="caution">
    <text evidence="2">The sequence shown here is derived from an EMBL/GenBank/DDBJ whole genome shotgun (WGS) entry which is preliminary data.</text>
</comment>
<name>A0ABR7N7I2_9FIRM</name>
<dbReference type="RefSeq" id="WP_249307315.1">
    <property type="nucleotide sequence ID" value="NZ_JACRSZ010000003.1"/>
</dbReference>
<sequence length="208" mass="24459">MGKETEDKKDIEWDKLLHIRTTGRDDSHSDQYRYPYEPTPYSVLERLANSGYIGKKNTVIDYGCGKGRVDFFLAYQTRCHTIGIEYEQQIFEKAVLNKEKAVSSEKVSLVQADAVEYKVPEQVDCCFFFNPFSLDLLKKVMARILESYYAQMRKIQLFFYYPSDEYISYLMTVDELLFADEIDCRDLFPEDNVRERIIVFEIGRYIGA</sequence>
<evidence type="ECO:0000259" key="1">
    <source>
        <dbReference type="Pfam" id="PF13649"/>
    </source>
</evidence>
<dbReference type="Gene3D" id="3.40.50.150">
    <property type="entry name" value="Vaccinia Virus protein VP39"/>
    <property type="match status" value="1"/>
</dbReference>
<organism evidence="2 3">
    <name type="scientific">Jingyaoa shaoxingensis</name>
    <dbReference type="NCBI Taxonomy" id="2763671"/>
    <lineage>
        <taxon>Bacteria</taxon>
        <taxon>Bacillati</taxon>
        <taxon>Bacillota</taxon>
        <taxon>Clostridia</taxon>
        <taxon>Lachnospirales</taxon>
        <taxon>Lachnospiraceae</taxon>
        <taxon>Jingyaoa</taxon>
    </lineage>
</organism>
<proteinExistence type="predicted"/>
<evidence type="ECO:0000313" key="2">
    <source>
        <dbReference type="EMBL" id="MBC8572331.1"/>
    </source>
</evidence>
<dbReference type="GO" id="GO:0008168">
    <property type="term" value="F:methyltransferase activity"/>
    <property type="evidence" value="ECO:0007669"/>
    <property type="project" value="UniProtKB-KW"/>
</dbReference>
<dbReference type="SUPFAM" id="SSF53335">
    <property type="entry name" value="S-adenosyl-L-methionine-dependent methyltransferases"/>
    <property type="match status" value="1"/>
</dbReference>
<keyword evidence="3" id="KW-1185">Reference proteome</keyword>
<accession>A0ABR7N7I2</accession>
<dbReference type="CDD" id="cd02440">
    <property type="entry name" value="AdoMet_MTases"/>
    <property type="match status" value="1"/>
</dbReference>
<gene>
    <name evidence="2" type="ORF">H8716_04410</name>
</gene>
<dbReference type="Pfam" id="PF13649">
    <property type="entry name" value="Methyltransf_25"/>
    <property type="match status" value="1"/>
</dbReference>
<protein>
    <submittedName>
        <fullName evidence="2">Class I SAM-dependent methyltransferase</fullName>
    </submittedName>
</protein>
<dbReference type="InterPro" id="IPR041698">
    <property type="entry name" value="Methyltransf_25"/>
</dbReference>
<keyword evidence="2" id="KW-0808">Transferase</keyword>
<dbReference type="EMBL" id="JACRSZ010000003">
    <property type="protein sequence ID" value="MBC8572331.1"/>
    <property type="molecule type" value="Genomic_DNA"/>
</dbReference>
<feature type="domain" description="Methyltransferase" evidence="1">
    <location>
        <begin position="59"/>
        <end position="146"/>
    </location>
</feature>
<keyword evidence="2" id="KW-0489">Methyltransferase</keyword>
<dbReference type="GO" id="GO:0032259">
    <property type="term" value="P:methylation"/>
    <property type="evidence" value="ECO:0007669"/>
    <property type="project" value="UniProtKB-KW"/>
</dbReference>
<dbReference type="InterPro" id="IPR029063">
    <property type="entry name" value="SAM-dependent_MTases_sf"/>
</dbReference>